<dbReference type="Gene3D" id="1.20.1250.20">
    <property type="entry name" value="MFS general substrate transporter like domains"/>
    <property type="match status" value="1"/>
</dbReference>
<evidence type="ECO:0000313" key="8">
    <source>
        <dbReference type="EMBL" id="KAG0579886.1"/>
    </source>
</evidence>
<evidence type="ECO:0000313" key="9">
    <source>
        <dbReference type="Proteomes" id="UP000822688"/>
    </source>
</evidence>
<evidence type="ECO:0000256" key="3">
    <source>
        <dbReference type="ARBA" id="ARBA00022692"/>
    </source>
</evidence>
<evidence type="ECO:0000256" key="4">
    <source>
        <dbReference type="ARBA" id="ARBA00022989"/>
    </source>
</evidence>
<proteinExistence type="inferred from homology"/>
<feature type="transmembrane region" description="Helical" evidence="7">
    <location>
        <begin position="473"/>
        <end position="492"/>
    </location>
</feature>
<dbReference type="AlphaFoldDB" id="A0A8T0IAF3"/>
<feature type="transmembrane region" description="Helical" evidence="7">
    <location>
        <begin position="436"/>
        <end position="452"/>
    </location>
</feature>
<comment type="caution">
    <text evidence="8">The sequence shown here is derived from an EMBL/GenBank/DDBJ whole genome shotgun (WGS) entry which is preliminary data.</text>
</comment>
<evidence type="ECO:0000256" key="1">
    <source>
        <dbReference type="ARBA" id="ARBA00004141"/>
    </source>
</evidence>
<protein>
    <submittedName>
        <fullName evidence="8">Uncharacterized protein</fullName>
    </submittedName>
</protein>
<dbReference type="Pfam" id="PF00854">
    <property type="entry name" value="PTR2"/>
    <property type="match status" value="1"/>
</dbReference>
<keyword evidence="5 7" id="KW-0472">Membrane</keyword>
<evidence type="ECO:0000256" key="5">
    <source>
        <dbReference type="ARBA" id="ARBA00023136"/>
    </source>
</evidence>
<evidence type="ECO:0000256" key="2">
    <source>
        <dbReference type="ARBA" id="ARBA00005982"/>
    </source>
</evidence>
<comment type="subcellular location">
    <subcellularLocation>
        <location evidence="1">Membrane</location>
        <topology evidence="1">Multi-pass membrane protein</topology>
    </subcellularLocation>
</comment>
<dbReference type="InterPro" id="IPR036259">
    <property type="entry name" value="MFS_trans_sf"/>
</dbReference>
<feature type="region of interest" description="Disordered" evidence="6">
    <location>
        <begin position="22"/>
        <end position="46"/>
    </location>
</feature>
<feature type="transmembrane region" description="Helical" evidence="7">
    <location>
        <begin position="64"/>
        <end position="86"/>
    </location>
</feature>
<dbReference type="GO" id="GO:0022857">
    <property type="term" value="F:transmembrane transporter activity"/>
    <property type="evidence" value="ECO:0007669"/>
    <property type="project" value="InterPro"/>
</dbReference>
<organism evidence="8 9">
    <name type="scientific">Ceratodon purpureus</name>
    <name type="common">Fire moss</name>
    <name type="synonym">Dicranum purpureum</name>
    <dbReference type="NCBI Taxonomy" id="3225"/>
    <lineage>
        <taxon>Eukaryota</taxon>
        <taxon>Viridiplantae</taxon>
        <taxon>Streptophyta</taxon>
        <taxon>Embryophyta</taxon>
        <taxon>Bryophyta</taxon>
        <taxon>Bryophytina</taxon>
        <taxon>Bryopsida</taxon>
        <taxon>Dicranidae</taxon>
        <taxon>Pseudoditrichales</taxon>
        <taxon>Ditrichaceae</taxon>
        <taxon>Ceratodon</taxon>
    </lineage>
</organism>
<keyword evidence="4 7" id="KW-1133">Transmembrane helix</keyword>
<evidence type="ECO:0000256" key="7">
    <source>
        <dbReference type="SAM" id="Phobius"/>
    </source>
</evidence>
<name>A0A8T0IAF3_CERPU</name>
<accession>A0A8T0IAF3</accession>
<feature type="transmembrane region" description="Helical" evidence="7">
    <location>
        <begin position="106"/>
        <end position="126"/>
    </location>
</feature>
<feature type="transmembrane region" description="Helical" evidence="7">
    <location>
        <begin position="601"/>
        <end position="619"/>
    </location>
</feature>
<dbReference type="GO" id="GO:0016020">
    <property type="term" value="C:membrane"/>
    <property type="evidence" value="ECO:0007669"/>
    <property type="project" value="UniProtKB-SubCell"/>
</dbReference>
<comment type="similarity">
    <text evidence="2">Belongs to the major facilitator superfamily. Proton-dependent oligopeptide transporter (POT/PTR) (TC 2.A.17) family.</text>
</comment>
<evidence type="ECO:0000256" key="6">
    <source>
        <dbReference type="SAM" id="MobiDB-lite"/>
    </source>
</evidence>
<dbReference type="InterPro" id="IPR000109">
    <property type="entry name" value="POT_fam"/>
</dbReference>
<keyword evidence="9" id="KW-1185">Reference proteome</keyword>
<feature type="transmembrane region" description="Helical" evidence="7">
    <location>
        <begin position="133"/>
        <end position="154"/>
    </location>
</feature>
<dbReference type="PANTHER" id="PTHR11654">
    <property type="entry name" value="OLIGOPEPTIDE TRANSPORTER-RELATED"/>
    <property type="match status" value="1"/>
</dbReference>
<feature type="transmembrane region" description="Helical" evidence="7">
    <location>
        <begin position="558"/>
        <end position="581"/>
    </location>
</feature>
<dbReference type="Proteomes" id="UP000822688">
    <property type="component" value="Chromosome 4"/>
</dbReference>
<dbReference type="CDD" id="cd17351">
    <property type="entry name" value="MFS_NPF"/>
    <property type="match status" value="1"/>
</dbReference>
<feature type="transmembrane region" description="Helical" evidence="7">
    <location>
        <begin position="395"/>
        <end position="416"/>
    </location>
</feature>
<dbReference type="SUPFAM" id="SSF103473">
    <property type="entry name" value="MFS general substrate transporter"/>
    <property type="match status" value="1"/>
</dbReference>
<sequence>MAFCGAACGVLPFINRKDGGSVEGEYNEAPDGKSSEQNSTVGDGSVDLKGRPVSKYNTGGWRTASLIFGAVAFESVASVGIAFTLFSYLSGPLHIPTSKASIHTNIYWGTSFITSLFGGFISDAYLGRFWTSLISAITELLGLSLMIISVRVGSLRPDCPATDHSCPSLEKSGGFIAFVFALYMVALGAGCLRPCLATLGADQFDIEDPEEKKQIRSYFNWFFFAMSVGSMVAMMVVVYVAESVSWFWSFTIMGIAMFLSTACLVAGAGHYRHKKPQGSPLTRIAQVIVAASRKKKMPAPSDSAMLFEVHDHENGVTTHEPAEPTLKRFNSNKGEVLGEPTLKRYYSLPHTKGLGFLDKAAIVTESESGAQSTTVNPWRLCTITQVEELKTMLRCFPIIFIVSFLYIVVAQIQTWAVAEGYTMERTFGSFRFPPPSLSAISVAFVLIEIALYDRWFVPFMRKYTNHSHGITHLQRIGIGLAQSILAMAYGAIVETARLRSARSHGFTDNPAAVVPISIFWLLPMWILASSAELFAYVGLFEFFWQEMPVEMRSLGGGLSLFTIALGYFQSGGLIIVTNAVSKSHNGGWVNDPNLNKNQLNYFYIILMVLSTFNAFGFVMSTKWYNYVKFINTKLDSSNPNPTPDRQSVATSPIPDIFKRSESRLPLKPPAPANGSIDLIDKNRQEPRQLQPEPTLPDYLPRSESRTPLRSTNNSDDIPEMKFASPTVPPPARSPRNFFSHVFSPRHDADAAAVESASHLSPRFIKLDRSRSRARSK</sequence>
<feature type="region of interest" description="Disordered" evidence="6">
    <location>
        <begin position="683"/>
        <end position="776"/>
    </location>
</feature>
<reference evidence="8" key="1">
    <citation type="submission" date="2020-06" db="EMBL/GenBank/DDBJ databases">
        <title>WGS assembly of Ceratodon purpureus strain R40.</title>
        <authorList>
            <person name="Carey S.B."/>
            <person name="Jenkins J."/>
            <person name="Shu S."/>
            <person name="Lovell J.T."/>
            <person name="Sreedasyam A."/>
            <person name="Maumus F."/>
            <person name="Tiley G.P."/>
            <person name="Fernandez-Pozo N."/>
            <person name="Barry K."/>
            <person name="Chen C."/>
            <person name="Wang M."/>
            <person name="Lipzen A."/>
            <person name="Daum C."/>
            <person name="Saski C.A."/>
            <person name="Payton A.C."/>
            <person name="Mcbreen J.C."/>
            <person name="Conrad R.E."/>
            <person name="Kollar L.M."/>
            <person name="Olsson S."/>
            <person name="Huttunen S."/>
            <person name="Landis J.B."/>
            <person name="Wickett N.J."/>
            <person name="Johnson M.G."/>
            <person name="Rensing S.A."/>
            <person name="Grimwood J."/>
            <person name="Schmutz J."/>
            <person name="Mcdaniel S.F."/>
        </authorList>
    </citation>
    <scope>NUCLEOTIDE SEQUENCE</scope>
    <source>
        <strain evidence="8">R40</strain>
    </source>
</reference>
<gene>
    <name evidence="8" type="ORF">KC19_4G131500</name>
</gene>
<feature type="transmembrane region" description="Helical" evidence="7">
    <location>
        <begin position="512"/>
        <end position="537"/>
    </location>
</feature>
<keyword evidence="3 7" id="KW-0812">Transmembrane</keyword>
<feature type="transmembrane region" description="Helical" evidence="7">
    <location>
        <begin position="174"/>
        <end position="197"/>
    </location>
</feature>
<feature type="transmembrane region" description="Helical" evidence="7">
    <location>
        <begin position="246"/>
        <end position="267"/>
    </location>
</feature>
<dbReference type="EMBL" id="CM026424">
    <property type="protein sequence ID" value="KAG0579886.1"/>
    <property type="molecule type" value="Genomic_DNA"/>
</dbReference>
<feature type="transmembrane region" description="Helical" evidence="7">
    <location>
        <begin position="218"/>
        <end position="240"/>
    </location>
</feature>